<sequence length="31" mass="3745">MIHLSTDNVYTDRSRKPVVILLFKLFPIKLW</sequence>
<organism evidence="1 2">
    <name type="scientific">Nodularia phage vB_NspS-kac65v151</name>
    <dbReference type="NCBI Taxonomy" id="2557579"/>
    <lineage>
        <taxon>Viruses</taxon>
        <taxon>Duplodnaviria</taxon>
        <taxon>Heunggongvirae</taxon>
        <taxon>Uroviricota</taxon>
        <taxon>Caudoviricetes</taxon>
        <taxon>Ravarandavirus</taxon>
        <taxon>Ravarandavirus kac65v151</taxon>
    </lineage>
</organism>
<dbReference type="EMBL" id="MK605242">
    <property type="protein sequence ID" value="QBQ73217.1"/>
    <property type="molecule type" value="Genomic_DNA"/>
</dbReference>
<evidence type="ECO:0000313" key="1">
    <source>
        <dbReference type="EMBL" id="QBQ73217.1"/>
    </source>
</evidence>
<evidence type="ECO:0000313" key="2">
    <source>
        <dbReference type="Proteomes" id="UP000305794"/>
    </source>
</evidence>
<dbReference type="Proteomes" id="UP000305794">
    <property type="component" value="Segment"/>
</dbReference>
<proteinExistence type="predicted"/>
<accession>A0A482MH11</accession>
<name>A0A482MH11_9CAUD</name>
<gene>
    <name evidence="1" type="ORF">kac65v151_gp187</name>
</gene>
<keyword evidence="2" id="KW-1185">Reference proteome</keyword>
<reference evidence="1 2" key="1">
    <citation type="submission" date="2019-03" db="EMBL/GenBank/DDBJ databases">
        <title>Diversity and diversification of Nodularia spumigena cyanophages in the Baltic Sea.</title>
        <authorList>
            <person name="Sulcius S."/>
            <person name="Holmfeldt K."/>
            <person name="Simoliunas E."/>
        </authorList>
    </citation>
    <scope>NUCLEOTIDE SEQUENCE [LARGE SCALE GENOMIC DNA]</scope>
</reference>
<protein>
    <submittedName>
        <fullName evidence="1">Uncharacterized protein</fullName>
    </submittedName>
</protein>